<reference evidence="1" key="1">
    <citation type="submission" date="2016-08" db="EMBL/GenBank/DDBJ databases">
        <authorList>
            <person name="Ngugi D.K."/>
            <person name="Miyake S."/>
            <person name="Stingl U."/>
        </authorList>
    </citation>
    <scope>NUCLEOTIDE SEQUENCE</scope>
    <source>
        <strain evidence="1">SCG-B11WGA-EpuloA1</strain>
    </source>
</reference>
<name>A0ACC8XER6_9FIRM</name>
<protein>
    <submittedName>
        <fullName evidence="1">Molybdopterin oxidoreductase</fullName>
    </submittedName>
</protein>
<dbReference type="EMBL" id="LJDB01000028">
    <property type="protein sequence ID" value="ONI41811.1"/>
    <property type="molecule type" value="Genomic_DNA"/>
</dbReference>
<dbReference type="Proteomes" id="UP000188605">
    <property type="component" value="Unassembled WGS sequence"/>
</dbReference>
<keyword evidence="2" id="KW-1185">Reference proteome</keyword>
<sequence>MGVKKVVEKEYICIICPVSCDLTLTDDNNNLSISGNTCKRGETYAKNEYTKPVRMITTTVAINDSVYPLIPVISTDMVPKEKLKECIELLYNLTLQAPVKEGDIIVKNILDTGVDIISAKTAKKVGSH</sequence>
<evidence type="ECO:0000313" key="2">
    <source>
        <dbReference type="Proteomes" id="UP000188605"/>
    </source>
</evidence>
<proteinExistence type="predicted"/>
<comment type="caution">
    <text evidence="1">The sequence shown here is derived from an EMBL/GenBank/DDBJ whole genome shotgun (WGS) entry which is preliminary data.</text>
</comment>
<organism evidence="1 2">
    <name type="scientific">Candidatus Epulonipiscium fishelsonii</name>
    <dbReference type="NCBI Taxonomy" id="77094"/>
    <lineage>
        <taxon>Bacteria</taxon>
        <taxon>Bacillati</taxon>
        <taxon>Bacillota</taxon>
        <taxon>Clostridia</taxon>
        <taxon>Lachnospirales</taxon>
        <taxon>Lachnospiraceae</taxon>
        <taxon>Candidatus Epulonipiscium</taxon>
    </lineage>
</organism>
<evidence type="ECO:0000313" key="1">
    <source>
        <dbReference type="EMBL" id="ONI41811.1"/>
    </source>
</evidence>
<accession>A0ACC8XER6</accession>
<gene>
    <name evidence="1" type="ORF">AN396_03045</name>
</gene>